<evidence type="ECO:0000313" key="1">
    <source>
        <dbReference type="EMBL" id="KAK9019248.1"/>
    </source>
</evidence>
<dbReference type="PANTHER" id="PTHR11017">
    <property type="entry name" value="LEUCINE-RICH REPEAT-CONTAINING PROTEIN"/>
    <property type="match status" value="1"/>
</dbReference>
<dbReference type="InterPro" id="IPR032675">
    <property type="entry name" value="LRR_dom_sf"/>
</dbReference>
<reference evidence="1 2" key="1">
    <citation type="journal article" date="2024" name="G3 (Bethesda)">
        <title>Genome assembly of Hibiscus sabdariffa L. provides insights into metabolisms of medicinal natural products.</title>
        <authorList>
            <person name="Kim T."/>
        </authorList>
    </citation>
    <scope>NUCLEOTIDE SEQUENCE [LARGE SCALE GENOMIC DNA]</scope>
    <source>
        <strain evidence="1">TK-2024</strain>
        <tissue evidence="1">Old leaves</tissue>
    </source>
</reference>
<dbReference type="InterPro" id="IPR044974">
    <property type="entry name" value="Disease_R_plants"/>
</dbReference>
<dbReference type="SUPFAM" id="SSF52058">
    <property type="entry name" value="L domain-like"/>
    <property type="match status" value="1"/>
</dbReference>
<keyword evidence="2" id="KW-1185">Reference proteome</keyword>
<accession>A0ABR2S1V9</accession>
<gene>
    <name evidence="1" type="ORF">V6N11_053774</name>
</gene>
<protein>
    <submittedName>
        <fullName evidence="1">Uncharacterized protein</fullName>
    </submittedName>
</protein>
<comment type="caution">
    <text evidence="1">The sequence shown here is derived from an EMBL/GenBank/DDBJ whole genome shotgun (WGS) entry which is preliminary data.</text>
</comment>
<organism evidence="1 2">
    <name type="scientific">Hibiscus sabdariffa</name>
    <name type="common">roselle</name>
    <dbReference type="NCBI Taxonomy" id="183260"/>
    <lineage>
        <taxon>Eukaryota</taxon>
        <taxon>Viridiplantae</taxon>
        <taxon>Streptophyta</taxon>
        <taxon>Embryophyta</taxon>
        <taxon>Tracheophyta</taxon>
        <taxon>Spermatophyta</taxon>
        <taxon>Magnoliopsida</taxon>
        <taxon>eudicotyledons</taxon>
        <taxon>Gunneridae</taxon>
        <taxon>Pentapetalae</taxon>
        <taxon>rosids</taxon>
        <taxon>malvids</taxon>
        <taxon>Malvales</taxon>
        <taxon>Malvaceae</taxon>
        <taxon>Malvoideae</taxon>
        <taxon>Hibiscus</taxon>
    </lineage>
</organism>
<proteinExistence type="predicted"/>
<evidence type="ECO:0000313" key="2">
    <source>
        <dbReference type="Proteomes" id="UP001396334"/>
    </source>
</evidence>
<dbReference type="EMBL" id="JBBPBN010000017">
    <property type="protein sequence ID" value="KAK9019248.1"/>
    <property type="molecule type" value="Genomic_DNA"/>
</dbReference>
<name>A0ABR2S1V9_9ROSI</name>
<dbReference type="PANTHER" id="PTHR11017:SF479">
    <property type="entry name" value="DISEASE RESISTANCE PROTEIN (TIR-NBS-LRR CLASS) FAMILY"/>
    <property type="match status" value="1"/>
</dbReference>
<dbReference type="Gene3D" id="3.80.10.10">
    <property type="entry name" value="Ribonuclease Inhibitor"/>
    <property type="match status" value="2"/>
</dbReference>
<sequence>MRRLRYIHFYDDLKYWNKKILADGVDIVSLPDELSYLCWENYPFKSLSSSFNPKKLVVLKLPHGDVEQLWSENDLQGPVNLREIDLSDCKKIRKIPSVSGAIHLEILCCYGCQSLVEFPCLSHLASLKKLELQGCHSLKKFPEIPNHFSALDLSENGIEEVPDSIEHLVALERLTLEDSLVKKVSSNISKLESLCYLNLSHCPIIEFPETARSSTLGVASSILRFKSLGYLIMSHCKSLKLLYELPPYLRYLNAHGC</sequence>
<dbReference type="Proteomes" id="UP001396334">
    <property type="component" value="Unassembled WGS sequence"/>
</dbReference>